<dbReference type="Proteomes" id="UP000284177">
    <property type="component" value="Unassembled WGS sequence"/>
</dbReference>
<feature type="transmembrane region" description="Helical" evidence="1">
    <location>
        <begin position="195"/>
        <end position="217"/>
    </location>
</feature>
<feature type="transmembrane region" description="Helical" evidence="1">
    <location>
        <begin position="77"/>
        <end position="102"/>
    </location>
</feature>
<feature type="domain" description="CAAX prenyl protease 2/Lysostaphin resistance protein A-like" evidence="2">
    <location>
        <begin position="122"/>
        <end position="208"/>
    </location>
</feature>
<dbReference type="OrthoDB" id="4177129at2"/>
<dbReference type="AlphaFoldDB" id="A0A419T4S7"/>
<keyword evidence="1" id="KW-0812">Transmembrane</keyword>
<keyword evidence="1" id="KW-0472">Membrane</keyword>
<evidence type="ECO:0000313" key="3">
    <source>
        <dbReference type="EMBL" id="RKD32433.1"/>
    </source>
</evidence>
<dbReference type="GO" id="GO:0080120">
    <property type="term" value="P:CAAX-box protein maturation"/>
    <property type="evidence" value="ECO:0007669"/>
    <property type="project" value="UniProtKB-ARBA"/>
</dbReference>
<name>A0A419T4S7_9FIRM</name>
<evidence type="ECO:0000256" key="1">
    <source>
        <dbReference type="SAM" id="Phobius"/>
    </source>
</evidence>
<dbReference type="GO" id="GO:0004175">
    <property type="term" value="F:endopeptidase activity"/>
    <property type="evidence" value="ECO:0007669"/>
    <property type="project" value="UniProtKB-ARBA"/>
</dbReference>
<protein>
    <recommendedName>
        <fullName evidence="2">CAAX prenyl protease 2/Lysostaphin resistance protein A-like domain-containing protein</fullName>
    </recommendedName>
</protein>
<keyword evidence="1" id="KW-1133">Transmembrane helix</keyword>
<sequence>MNEVKSKPLILESNIFYLTIGILLLTLGAFFQMKNLYSGFIITEYLIIFLPTVLYLKFRGYSLKKVLRLNRLTFKETIIIPLITLCAYPVGAFLNTLMMIFISLFGEIRPLPIPPANNGKEFLINFLIIALSAGICEEVMFRGMIMNSYERLGNKKAIIFSGMLFGFFHFNIQNLLGPIFLGLLFGYIVYKTNSIYSSVLAHTTNNTIALFLSFIVNKMGIAPNPEISSEITQNFSNTMLLIGSAFSIGIIAVISGVFGYLLLKILSKDKNDINATFETSEFVEKEKLNFVEILPLAIVFIGFLIITIIRFM</sequence>
<dbReference type="PANTHER" id="PTHR36435:SF1">
    <property type="entry name" value="CAAX AMINO TERMINAL PROTEASE FAMILY PROTEIN"/>
    <property type="match status" value="1"/>
</dbReference>
<feature type="transmembrane region" description="Helical" evidence="1">
    <location>
        <begin position="37"/>
        <end position="56"/>
    </location>
</feature>
<dbReference type="InterPro" id="IPR052710">
    <property type="entry name" value="CAAX_protease"/>
</dbReference>
<gene>
    <name evidence="3" type="ORF">BET03_10985</name>
</gene>
<feature type="transmembrane region" description="Helical" evidence="1">
    <location>
        <begin position="157"/>
        <end position="189"/>
    </location>
</feature>
<comment type="caution">
    <text evidence="3">The sequence shown here is derived from an EMBL/GenBank/DDBJ whole genome shotgun (WGS) entry which is preliminary data.</text>
</comment>
<evidence type="ECO:0000313" key="4">
    <source>
        <dbReference type="Proteomes" id="UP000284177"/>
    </source>
</evidence>
<keyword evidence="4" id="KW-1185">Reference proteome</keyword>
<reference evidence="3 4" key="1">
    <citation type="submission" date="2016-08" db="EMBL/GenBank/DDBJ databases">
        <title>Novel Firmicutes and Novel Genomes.</title>
        <authorList>
            <person name="Poppleton D.I."/>
            <person name="Gribaldo S."/>
        </authorList>
    </citation>
    <scope>NUCLEOTIDE SEQUENCE [LARGE SCALE GENOMIC DNA]</scope>
    <source>
        <strain evidence="3 4">CTT3</strain>
    </source>
</reference>
<proteinExistence type="predicted"/>
<feature type="transmembrane region" description="Helical" evidence="1">
    <location>
        <begin position="122"/>
        <end position="145"/>
    </location>
</feature>
<accession>A0A419T4S7</accession>
<feature type="transmembrane region" description="Helical" evidence="1">
    <location>
        <begin position="293"/>
        <end position="311"/>
    </location>
</feature>
<dbReference type="Pfam" id="PF02517">
    <property type="entry name" value="Rce1-like"/>
    <property type="match status" value="1"/>
</dbReference>
<evidence type="ECO:0000259" key="2">
    <source>
        <dbReference type="Pfam" id="PF02517"/>
    </source>
</evidence>
<organism evidence="3 4">
    <name type="scientific">Thermohalobacter berrensis</name>
    <dbReference type="NCBI Taxonomy" id="99594"/>
    <lineage>
        <taxon>Bacteria</taxon>
        <taxon>Bacillati</taxon>
        <taxon>Bacillota</taxon>
        <taxon>Tissierellia</taxon>
        <taxon>Tissierellales</taxon>
        <taxon>Thermohalobacteraceae</taxon>
        <taxon>Thermohalobacter</taxon>
    </lineage>
</organism>
<dbReference type="InterPro" id="IPR003675">
    <property type="entry name" value="Rce1/LyrA-like_dom"/>
</dbReference>
<dbReference type="RefSeq" id="WP_120168479.1">
    <property type="nucleotide sequence ID" value="NZ_MCIB01000011.1"/>
</dbReference>
<dbReference type="PANTHER" id="PTHR36435">
    <property type="entry name" value="SLR1288 PROTEIN"/>
    <property type="match status" value="1"/>
</dbReference>
<feature type="transmembrane region" description="Helical" evidence="1">
    <location>
        <begin position="9"/>
        <end position="31"/>
    </location>
</feature>
<dbReference type="EMBL" id="MCIB01000011">
    <property type="protein sequence ID" value="RKD32433.1"/>
    <property type="molecule type" value="Genomic_DNA"/>
</dbReference>
<feature type="transmembrane region" description="Helical" evidence="1">
    <location>
        <begin position="238"/>
        <end position="263"/>
    </location>
</feature>